<evidence type="ECO:0000313" key="1">
    <source>
        <dbReference type="EMBL" id="KAJ7383967.1"/>
    </source>
</evidence>
<dbReference type="EMBL" id="MU825892">
    <property type="protein sequence ID" value="KAJ7383967.1"/>
    <property type="molecule type" value="Genomic_DNA"/>
</dbReference>
<accession>A0A9X0D1R4</accession>
<gene>
    <name evidence="1" type="ORF">OS493_024656</name>
</gene>
<dbReference type="Proteomes" id="UP001163046">
    <property type="component" value="Unassembled WGS sequence"/>
</dbReference>
<keyword evidence="2" id="KW-1185">Reference proteome</keyword>
<comment type="caution">
    <text evidence="1">The sequence shown here is derived from an EMBL/GenBank/DDBJ whole genome shotgun (WGS) entry which is preliminary data.</text>
</comment>
<proteinExistence type="predicted"/>
<name>A0A9X0D1R4_9CNID</name>
<evidence type="ECO:0000313" key="2">
    <source>
        <dbReference type="Proteomes" id="UP001163046"/>
    </source>
</evidence>
<protein>
    <submittedName>
        <fullName evidence="1">Uncharacterized protein</fullName>
    </submittedName>
</protein>
<sequence length="145" mass="16187">MFRHPAMNFTISCNNKPASNAPQAAVTCLLTGKPHTTAEHSSTTSQSDTPFTHLGSNKQDFINLQLQDPTLKDVIDLAKSHSGNQCKRMICQRNTIPMDKSKRLIEYSPDFESCRKVQVNCLQMQDSLEKLLSGFRDMGIASDKI</sequence>
<dbReference type="AlphaFoldDB" id="A0A9X0D1R4"/>
<reference evidence="1" key="1">
    <citation type="submission" date="2023-01" db="EMBL/GenBank/DDBJ databases">
        <title>Genome assembly of the deep-sea coral Lophelia pertusa.</title>
        <authorList>
            <person name="Herrera S."/>
            <person name="Cordes E."/>
        </authorList>
    </citation>
    <scope>NUCLEOTIDE SEQUENCE</scope>
    <source>
        <strain evidence="1">USNM1676648</strain>
        <tissue evidence="1">Polyp</tissue>
    </source>
</reference>
<organism evidence="1 2">
    <name type="scientific">Desmophyllum pertusum</name>
    <dbReference type="NCBI Taxonomy" id="174260"/>
    <lineage>
        <taxon>Eukaryota</taxon>
        <taxon>Metazoa</taxon>
        <taxon>Cnidaria</taxon>
        <taxon>Anthozoa</taxon>
        <taxon>Hexacorallia</taxon>
        <taxon>Scleractinia</taxon>
        <taxon>Caryophylliina</taxon>
        <taxon>Caryophylliidae</taxon>
        <taxon>Desmophyllum</taxon>
    </lineage>
</organism>